<proteinExistence type="predicted"/>
<protein>
    <submittedName>
        <fullName evidence="1">Uncharacterized protein</fullName>
    </submittedName>
</protein>
<dbReference type="AlphaFoldDB" id="A0A2P2C3G5"/>
<sequence length="165" mass="18053">MRYWSRTQRVLRRLAGLAVGAAVLAGLVAAPAAADPIRAAGCKSDVYHQPYKIGPLPAYDHEFSIRFCWTRGGADSRIHHISGQSRAWAHTTYQVTNAVGPANSTRSPIALSYRSARNDVNVWGCFQSRNCTPGPAGLQLCTGWTWHHLRLLLHYGGGIDVVSRS</sequence>
<organism evidence="1">
    <name type="scientific">metagenome</name>
    <dbReference type="NCBI Taxonomy" id="256318"/>
    <lineage>
        <taxon>unclassified sequences</taxon>
        <taxon>metagenomes</taxon>
    </lineage>
</organism>
<reference evidence="1" key="1">
    <citation type="submission" date="2015-08" db="EMBL/GenBank/DDBJ databases">
        <authorList>
            <person name="Babu N.S."/>
            <person name="Beckwith C.J."/>
            <person name="Beseler K.G."/>
            <person name="Brison A."/>
            <person name="Carone J.V."/>
            <person name="Caskin T.P."/>
            <person name="Diamond M."/>
            <person name="Durham M.E."/>
            <person name="Foxe J.M."/>
            <person name="Go M."/>
            <person name="Henderson B.A."/>
            <person name="Jones I.B."/>
            <person name="McGettigan J.A."/>
            <person name="Micheletti S.J."/>
            <person name="Nasrallah M.E."/>
            <person name="Ortiz D."/>
            <person name="Piller C.R."/>
            <person name="Privatt S.R."/>
            <person name="Schneider S.L."/>
            <person name="Sharp S."/>
            <person name="Smith T.C."/>
            <person name="Stanton J.D."/>
            <person name="Ullery H.E."/>
            <person name="Wilson R.J."/>
            <person name="Serrano M.G."/>
            <person name="Buck G."/>
            <person name="Lee V."/>
            <person name="Wang Y."/>
            <person name="Carvalho R."/>
            <person name="Voegtly L."/>
            <person name="Shi R."/>
            <person name="Duckworth R."/>
            <person name="Johnson A."/>
            <person name="Loviza R."/>
            <person name="Walstead R."/>
            <person name="Shah Z."/>
            <person name="Kiflezghi M."/>
            <person name="Wade K."/>
            <person name="Ball S.L."/>
            <person name="Bradley K.W."/>
            <person name="Asai D.J."/>
            <person name="Bowman C.A."/>
            <person name="Russell D.A."/>
            <person name="Pope W.H."/>
            <person name="Jacobs-Sera D."/>
            <person name="Hendrix R.W."/>
            <person name="Hatfull G.F."/>
        </authorList>
    </citation>
    <scope>NUCLEOTIDE SEQUENCE</scope>
</reference>
<accession>A0A2P2C3G5</accession>
<dbReference type="EMBL" id="CZKA01000029">
    <property type="protein sequence ID" value="CUR56565.1"/>
    <property type="molecule type" value="Genomic_DNA"/>
</dbReference>
<name>A0A2P2C3G5_9ZZZZ</name>
<gene>
    <name evidence="1" type="ORF">NOCA2350065</name>
</gene>
<evidence type="ECO:0000313" key="1">
    <source>
        <dbReference type="EMBL" id="CUR56565.1"/>
    </source>
</evidence>